<dbReference type="PROSITE" id="PS00716">
    <property type="entry name" value="SIGMA70_2"/>
    <property type="match status" value="1"/>
</dbReference>
<evidence type="ECO:0000313" key="7">
    <source>
        <dbReference type="EMBL" id="CAB4660258.1"/>
    </source>
</evidence>
<dbReference type="NCBIfam" id="NF005413">
    <property type="entry name" value="PRK06986.1"/>
    <property type="match status" value="1"/>
</dbReference>
<dbReference type="Gene3D" id="1.10.1740.10">
    <property type="match status" value="1"/>
</dbReference>
<evidence type="ECO:0000256" key="4">
    <source>
        <dbReference type="ARBA" id="ARBA00023163"/>
    </source>
</evidence>
<keyword evidence="2" id="KW-0731">Sigma factor</keyword>
<dbReference type="EMBL" id="CAEZWM010000109">
    <property type="protein sequence ID" value="CAB4660258.1"/>
    <property type="molecule type" value="Genomic_DNA"/>
</dbReference>
<feature type="domain" description="RNA polymerase sigma-70" evidence="5">
    <location>
        <begin position="64"/>
        <end position="77"/>
    </location>
</feature>
<evidence type="ECO:0000313" key="10">
    <source>
        <dbReference type="EMBL" id="CAB5013814.1"/>
    </source>
</evidence>
<dbReference type="InterPro" id="IPR007627">
    <property type="entry name" value="RNA_pol_sigma70_r2"/>
</dbReference>
<dbReference type="NCBIfam" id="TIGR02937">
    <property type="entry name" value="sigma70-ECF"/>
    <property type="match status" value="1"/>
</dbReference>
<dbReference type="NCBIfam" id="TIGR02479">
    <property type="entry name" value="FliA_WhiG"/>
    <property type="match status" value="1"/>
</dbReference>
<protein>
    <submittedName>
        <fullName evidence="7">Unannotated protein</fullName>
    </submittedName>
</protein>
<reference evidence="7" key="1">
    <citation type="submission" date="2020-05" db="EMBL/GenBank/DDBJ databases">
        <authorList>
            <person name="Chiriac C."/>
            <person name="Salcher M."/>
            <person name="Ghai R."/>
            <person name="Kavagutti S V."/>
        </authorList>
    </citation>
    <scope>NUCLEOTIDE SEQUENCE</scope>
</reference>
<evidence type="ECO:0000259" key="5">
    <source>
        <dbReference type="PROSITE" id="PS00715"/>
    </source>
</evidence>
<keyword evidence="1" id="KW-0805">Transcription regulation</keyword>
<dbReference type="PIRSF" id="PIRSF000770">
    <property type="entry name" value="RNA_pol_sigma-SigE/K"/>
    <property type="match status" value="1"/>
</dbReference>
<dbReference type="Pfam" id="PF04539">
    <property type="entry name" value="Sigma70_r3"/>
    <property type="match status" value="1"/>
</dbReference>
<dbReference type="GO" id="GO:0006352">
    <property type="term" value="P:DNA-templated transcription initiation"/>
    <property type="evidence" value="ECO:0007669"/>
    <property type="project" value="InterPro"/>
</dbReference>
<dbReference type="InterPro" id="IPR012845">
    <property type="entry name" value="RNA_pol_sigma_FliA_WhiG"/>
</dbReference>
<dbReference type="PANTHER" id="PTHR30385">
    <property type="entry name" value="SIGMA FACTOR F FLAGELLAR"/>
    <property type="match status" value="1"/>
</dbReference>
<dbReference type="InterPro" id="IPR013325">
    <property type="entry name" value="RNA_pol_sigma_r2"/>
</dbReference>
<dbReference type="SUPFAM" id="SSF88946">
    <property type="entry name" value="Sigma2 domain of RNA polymerase sigma factors"/>
    <property type="match status" value="1"/>
</dbReference>
<dbReference type="InterPro" id="IPR007630">
    <property type="entry name" value="RNA_pol_sigma70_r4"/>
</dbReference>
<dbReference type="CDD" id="cd06171">
    <property type="entry name" value="Sigma70_r4"/>
    <property type="match status" value="1"/>
</dbReference>
<evidence type="ECO:0000313" key="9">
    <source>
        <dbReference type="EMBL" id="CAB4994643.1"/>
    </source>
</evidence>
<dbReference type="PANTHER" id="PTHR30385:SF7">
    <property type="entry name" value="RNA POLYMERASE SIGMA FACTOR FLIA"/>
    <property type="match status" value="1"/>
</dbReference>
<dbReference type="Pfam" id="PF04542">
    <property type="entry name" value="Sigma70_r2"/>
    <property type="match status" value="1"/>
</dbReference>
<evidence type="ECO:0000256" key="2">
    <source>
        <dbReference type="ARBA" id="ARBA00023082"/>
    </source>
</evidence>
<dbReference type="PROSITE" id="PS00715">
    <property type="entry name" value="SIGMA70_1"/>
    <property type="match status" value="1"/>
</dbReference>
<sequence length="270" mass="29828">MPDEPKKLVTSEGDKDVVASLWAEYKSTGAEQARERLILNYAPLVKFVAGRVASGLPQSVDQADLVSYGVFGLIDAIDKFEPERGWKFETYAISRIKGAIIDELRSIDWVPRSVRNKAREVERAYSKLEAELHRTPEESEVAKEIGVTEAELQQILSQISYVGVVALDEVVGGGEQGSGGTTVGDMVAGSVGDPVAAFEVEEMKHILADAINRMPERERLVLTLYYYEGLTLAEIGEVLEVTESRVCQIHTKAILQLRSRFVEPERSSAE</sequence>
<dbReference type="InterPro" id="IPR013324">
    <property type="entry name" value="RNA_pol_sigma_r3/r4-like"/>
</dbReference>
<dbReference type="EMBL" id="CAFBOR010000167">
    <property type="protein sequence ID" value="CAB4994643.1"/>
    <property type="molecule type" value="Genomic_DNA"/>
</dbReference>
<dbReference type="GO" id="GO:0003677">
    <property type="term" value="F:DNA binding"/>
    <property type="evidence" value="ECO:0007669"/>
    <property type="project" value="UniProtKB-KW"/>
</dbReference>
<dbReference type="PRINTS" id="PR00046">
    <property type="entry name" value="SIGMA70FCT"/>
</dbReference>
<dbReference type="GO" id="GO:0016987">
    <property type="term" value="F:sigma factor activity"/>
    <property type="evidence" value="ECO:0007669"/>
    <property type="project" value="UniProtKB-KW"/>
</dbReference>
<dbReference type="EMBL" id="CAFBPF010000100">
    <property type="protein sequence ID" value="CAB5013814.1"/>
    <property type="molecule type" value="Genomic_DNA"/>
</dbReference>
<evidence type="ECO:0000256" key="1">
    <source>
        <dbReference type="ARBA" id="ARBA00023015"/>
    </source>
</evidence>
<accession>A0A6J6LGG0</accession>
<keyword evidence="3" id="KW-0238">DNA-binding</keyword>
<dbReference type="Pfam" id="PF04545">
    <property type="entry name" value="Sigma70_r4"/>
    <property type="match status" value="1"/>
</dbReference>
<feature type="domain" description="RNA polymerase sigma-70" evidence="6">
    <location>
        <begin position="231"/>
        <end position="257"/>
    </location>
</feature>
<evidence type="ECO:0000259" key="6">
    <source>
        <dbReference type="PROSITE" id="PS00716"/>
    </source>
</evidence>
<dbReference type="AlphaFoldDB" id="A0A6J6LGG0"/>
<gene>
    <name evidence="7" type="ORF">UFOPK2242_00924</name>
    <name evidence="8" type="ORF">UFOPK2925_01309</name>
    <name evidence="9" type="ORF">UFOPK3974_01134</name>
    <name evidence="10" type="ORF">UFOPK4071_00859</name>
</gene>
<dbReference type="EMBL" id="CAEZZU010000224">
    <property type="protein sequence ID" value="CAB4789223.1"/>
    <property type="molecule type" value="Genomic_DNA"/>
</dbReference>
<evidence type="ECO:0000313" key="8">
    <source>
        <dbReference type="EMBL" id="CAB4789223.1"/>
    </source>
</evidence>
<dbReference type="SUPFAM" id="SSF88659">
    <property type="entry name" value="Sigma3 and sigma4 domains of RNA polymerase sigma factors"/>
    <property type="match status" value="2"/>
</dbReference>
<dbReference type="GO" id="GO:0003899">
    <property type="term" value="F:DNA-directed RNA polymerase activity"/>
    <property type="evidence" value="ECO:0007669"/>
    <property type="project" value="InterPro"/>
</dbReference>
<name>A0A6J6LGG0_9ZZZZ</name>
<dbReference type="InterPro" id="IPR014284">
    <property type="entry name" value="RNA_pol_sigma-70_dom"/>
</dbReference>
<dbReference type="Gene3D" id="1.20.140.160">
    <property type="match status" value="1"/>
</dbReference>
<keyword evidence="4" id="KW-0804">Transcription</keyword>
<evidence type="ECO:0000256" key="3">
    <source>
        <dbReference type="ARBA" id="ARBA00023125"/>
    </source>
</evidence>
<proteinExistence type="predicted"/>
<dbReference type="InterPro" id="IPR000943">
    <property type="entry name" value="RNA_pol_sigma70"/>
</dbReference>
<organism evidence="7">
    <name type="scientific">freshwater metagenome</name>
    <dbReference type="NCBI Taxonomy" id="449393"/>
    <lineage>
        <taxon>unclassified sequences</taxon>
        <taxon>metagenomes</taxon>
        <taxon>ecological metagenomes</taxon>
    </lineage>
</organism>
<dbReference type="NCBIfam" id="NF004935">
    <property type="entry name" value="PRK06288.1"/>
    <property type="match status" value="1"/>
</dbReference>
<dbReference type="InterPro" id="IPR007624">
    <property type="entry name" value="RNA_pol_sigma70_r3"/>
</dbReference>